<sequence length="65" mass="8028">MYFFNKLRKKLLDFLIVTLTKNAGLDRFKEHNLLFKAFWLEFGKFYPWSSKDMNSRFYFGTNFKK</sequence>
<dbReference type="EMBL" id="QPJS01000001">
    <property type="protein sequence ID" value="RCX05182.1"/>
    <property type="molecule type" value="Genomic_DNA"/>
</dbReference>
<evidence type="ECO:0000313" key="1">
    <source>
        <dbReference type="EMBL" id="RCX05182.1"/>
    </source>
</evidence>
<gene>
    <name evidence="1" type="ORF">DES35_101465</name>
</gene>
<dbReference type="AlphaFoldDB" id="A0A369A755"/>
<proteinExistence type="predicted"/>
<organism evidence="1 2">
    <name type="scientific">Schleiferia thermophila</name>
    <dbReference type="NCBI Taxonomy" id="884107"/>
    <lineage>
        <taxon>Bacteria</taxon>
        <taxon>Pseudomonadati</taxon>
        <taxon>Bacteroidota</taxon>
        <taxon>Flavobacteriia</taxon>
        <taxon>Flavobacteriales</taxon>
        <taxon>Schleiferiaceae</taxon>
        <taxon>Schleiferia</taxon>
    </lineage>
</organism>
<protein>
    <submittedName>
        <fullName evidence="1">Uncharacterized protein</fullName>
    </submittedName>
</protein>
<dbReference type="Proteomes" id="UP000253517">
    <property type="component" value="Unassembled WGS sequence"/>
</dbReference>
<keyword evidence="2" id="KW-1185">Reference proteome</keyword>
<comment type="caution">
    <text evidence="1">The sequence shown here is derived from an EMBL/GenBank/DDBJ whole genome shotgun (WGS) entry which is preliminary data.</text>
</comment>
<name>A0A369A755_9FLAO</name>
<reference evidence="1 2" key="1">
    <citation type="submission" date="2018-07" db="EMBL/GenBank/DDBJ databases">
        <title>Genomic Encyclopedia of Type Strains, Phase IV (KMG-IV): sequencing the most valuable type-strain genomes for metagenomic binning, comparative biology and taxonomic classification.</title>
        <authorList>
            <person name="Goeker M."/>
        </authorList>
    </citation>
    <scope>NUCLEOTIDE SEQUENCE [LARGE SCALE GENOMIC DNA]</scope>
    <source>
        <strain evidence="1 2">DSM 21410</strain>
    </source>
</reference>
<evidence type="ECO:0000313" key="2">
    <source>
        <dbReference type="Proteomes" id="UP000253517"/>
    </source>
</evidence>
<accession>A0A369A755</accession>